<keyword evidence="1" id="KW-0732">Signal</keyword>
<comment type="caution">
    <text evidence="2">The sequence shown here is derived from an EMBL/GenBank/DDBJ whole genome shotgun (WGS) entry which is preliminary data.</text>
</comment>
<evidence type="ECO:0000256" key="1">
    <source>
        <dbReference type="SAM" id="SignalP"/>
    </source>
</evidence>
<keyword evidence="3" id="KW-1185">Reference proteome</keyword>
<organism evidence="2 3">
    <name type="scientific">Mycena metata</name>
    <dbReference type="NCBI Taxonomy" id="1033252"/>
    <lineage>
        <taxon>Eukaryota</taxon>
        <taxon>Fungi</taxon>
        <taxon>Dikarya</taxon>
        <taxon>Basidiomycota</taxon>
        <taxon>Agaricomycotina</taxon>
        <taxon>Agaricomycetes</taxon>
        <taxon>Agaricomycetidae</taxon>
        <taxon>Agaricales</taxon>
        <taxon>Marasmiineae</taxon>
        <taxon>Mycenaceae</taxon>
        <taxon>Mycena</taxon>
    </lineage>
</organism>
<evidence type="ECO:0000313" key="3">
    <source>
        <dbReference type="Proteomes" id="UP001215598"/>
    </source>
</evidence>
<reference evidence="2" key="1">
    <citation type="submission" date="2023-03" db="EMBL/GenBank/DDBJ databases">
        <title>Massive genome expansion in bonnet fungi (Mycena s.s.) driven by repeated elements and novel gene families across ecological guilds.</title>
        <authorList>
            <consortium name="Lawrence Berkeley National Laboratory"/>
            <person name="Harder C.B."/>
            <person name="Miyauchi S."/>
            <person name="Viragh M."/>
            <person name="Kuo A."/>
            <person name="Thoen E."/>
            <person name="Andreopoulos B."/>
            <person name="Lu D."/>
            <person name="Skrede I."/>
            <person name="Drula E."/>
            <person name="Henrissat B."/>
            <person name="Morin E."/>
            <person name="Kohler A."/>
            <person name="Barry K."/>
            <person name="LaButti K."/>
            <person name="Morin E."/>
            <person name="Salamov A."/>
            <person name="Lipzen A."/>
            <person name="Mereny Z."/>
            <person name="Hegedus B."/>
            <person name="Baldrian P."/>
            <person name="Stursova M."/>
            <person name="Weitz H."/>
            <person name="Taylor A."/>
            <person name="Grigoriev I.V."/>
            <person name="Nagy L.G."/>
            <person name="Martin F."/>
            <person name="Kauserud H."/>
        </authorList>
    </citation>
    <scope>NUCLEOTIDE SEQUENCE</scope>
    <source>
        <strain evidence="2">CBHHK182m</strain>
    </source>
</reference>
<proteinExistence type="predicted"/>
<protein>
    <submittedName>
        <fullName evidence="2">Uncharacterized protein</fullName>
    </submittedName>
</protein>
<accession>A0AAD7NLW4</accession>
<dbReference type="AlphaFoldDB" id="A0AAD7NLW4"/>
<evidence type="ECO:0000313" key="2">
    <source>
        <dbReference type="EMBL" id="KAJ7766671.1"/>
    </source>
</evidence>
<feature type="signal peptide" evidence="1">
    <location>
        <begin position="1"/>
        <end position="20"/>
    </location>
</feature>
<sequence length="74" mass="7785">MVAKSLRPFILLALACIAFAAPLHGWRAVIVPDVDSDATAIEYSRAVIVPDADALLHGSRAVVVPDATAIEYGL</sequence>
<gene>
    <name evidence="2" type="ORF">B0H16DRAFT_369908</name>
</gene>
<dbReference type="Proteomes" id="UP001215598">
    <property type="component" value="Unassembled WGS sequence"/>
</dbReference>
<name>A0AAD7NLW4_9AGAR</name>
<dbReference type="EMBL" id="JARKIB010000023">
    <property type="protein sequence ID" value="KAJ7766671.1"/>
    <property type="molecule type" value="Genomic_DNA"/>
</dbReference>
<feature type="chain" id="PRO_5042154221" evidence="1">
    <location>
        <begin position="21"/>
        <end position="74"/>
    </location>
</feature>